<keyword evidence="5 6" id="KW-0472">Membrane</keyword>
<sequence>MKDETFAGALLMISAVIAIIVANSSQSSWYFDLLSTKFEIPFLALNLTIAHWVSDGLLAIFFFIAGLELKHELVHGSLSEKSRAIVPVVAALAGMAIPVLIFATLVRGDSQALQGWAIPMATDIAFALAILAIAGRKLPTEIRAFLLTVAVVDDLGAISIIAIFYSEKFNFTYLALTLIVLFFFWLLHRINKAHILIALPLALVAWWAMYKSGVHATVAGVALALLVPNKPRAGADISTAERCEAKVHPISVLLVIPLFAFVAAGVDVRGSGIIQGITSPIGSAIILALVIGKFLGIFGATYLFTRFTRASLNENLRWSDVSAIALLAGIGFTVSLLIVELSYEESQLLADAKVGVLAASVASSLLAVLLLRIQTRKTLT</sequence>
<dbReference type="Gene3D" id="1.20.1530.10">
    <property type="entry name" value="Na+/H+ antiporter like domain"/>
    <property type="match status" value="1"/>
</dbReference>
<proteinExistence type="inferred from homology"/>
<evidence type="ECO:0000256" key="4">
    <source>
        <dbReference type="ARBA" id="ARBA00022989"/>
    </source>
</evidence>
<protein>
    <submittedName>
        <fullName evidence="7">Unannotated protein</fullName>
    </submittedName>
</protein>
<dbReference type="Pfam" id="PF06965">
    <property type="entry name" value="Na_H_antiport_1"/>
    <property type="match status" value="1"/>
</dbReference>
<feature type="transmembrane region" description="Helical" evidence="6">
    <location>
        <begin position="112"/>
        <end position="133"/>
    </location>
</feature>
<evidence type="ECO:0000313" key="7">
    <source>
        <dbReference type="EMBL" id="CAB4548929.1"/>
    </source>
</evidence>
<dbReference type="PANTHER" id="PTHR30341">
    <property type="entry name" value="SODIUM ION/PROTON ANTIPORTER NHAA-RELATED"/>
    <property type="match status" value="1"/>
</dbReference>
<evidence type="ECO:0000256" key="6">
    <source>
        <dbReference type="SAM" id="Phobius"/>
    </source>
</evidence>
<gene>
    <name evidence="7" type="ORF">UFOPK1440_00994</name>
</gene>
<evidence type="ECO:0000256" key="3">
    <source>
        <dbReference type="ARBA" id="ARBA00022692"/>
    </source>
</evidence>
<comment type="subcellular location">
    <subcellularLocation>
        <location evidence="1">Cell inner membrane</location>
        <topology evidence="1">Multi-pass membrane protein</topology>
    </subcellularLocation>
</comment>
<dbReference type="GO" id="GO:0015385">
    <property type="term" value="F:sodium:proton antiporter activity"/>
    <property type="evidence" value="ECO:0007669"/>
    <property type="project" value="TreeGrafter"/>
</dbReference>
<feature type="transmembrane region" description="Helical" evidence="6">
    <location>
        <begin position="355"/>
        <end position="373"/>
    </location>
</feature>
<dbReference type="AlphaFoldDB" id="A0A6J6CFE9"/>
<feature type="transmembrane region" description="Helical" evidence="6">
    <location>
        <begin position="195"/>
        <end position="227"/>
    </location>
</feature>
<keyword evidence="2" id="KW-1003">Cell membrane</keyword>
<feature type="transmembrane region" description="Helical" evidence="6">
    <location>
        <begin position="247"/>
        <end position="268"/>
    </location>
</feature>
<dbReference type="InterPro" id="IPR004670">
    <property type="entry name" value="NhaA"/>
</dbReference>
<reference evidence="7" key="1">
    <citation type="submission" date="2020-05" db="EMBL/GenBank/DDBJ databases">
        <authorList>
            <person name="Chiriac C."/>
            <person name="Salcher M."/>
            <person name="Ghai R."/>
            <person name="Kavagutti S V."/>
        </authorList>
    </citation>
    <scope>NUCLEOTIDE SEQUENCE</scope>
</reference>
<keyword evidence="4 6" id="KW-1133">Transmembrane helix</keyword>
<organism evidence="7">
    <name type="scientific">freshwater metagenome</name>
    <dbReference type="NCBI Taxonomy" id="449393"/>
    <lineage>
        <taxon>unclassified sequences</taxon>
        <taxon>metagenomes</taxon>
        <taxon>ecological metagenomes</taxon>
    </lineage>
</organism>
<evidence type="ECO:0000256" key="1">
    <source>
        <dbReference type="ARBA" id="ARBA00004429"/>
    </source>
</evidence>
<accession>A0A6J6CFE9</accession>
<dbReference type="EMBL" id="CAEZSP010000062">
    <property type="protein sequence ID" value="CAB4548929.1"/>
    <property type="molecule type" value="Genomic_DNA"/>
</dbReference>
<name>A0A6J6CFE9_9ZZZZ</name>
<evidence type="ECO:0000256" key="5">
    <source>
        <dbReference type="ARBA" id="ARBA00023136"/>
    </source>
</evidence>
<dbReference type="GO" id="GO:0006885">
    <property type="term" value="P:regulation of pH"/>
    <property type="evidence" value="ECO:0007669"/>
    <property type="project" value="InterPro"/>
</dbReference>
<dbReference type="NCBIfam" id="TIGR00773">
    <property type="entry name" value="NhaA"/>
    <property type="match status" value="1"/>
</dbReference>
<dbReference type="HAMAP" id="MF_01844">
    <property type="entry name" value="NhaA"/>
    <property type="match status" value="1"/>
</dbReference>
<dbReference type="InterPro" id="IPR023171">
    <property type="entry name" value="Na/H_antiporter_dom_sf"/>
</dbReference>
<feature type="transmembrane region" description="Helical" evidence="6">
    <location>
        <begin position="324"/>
        <end position="343"/>
    </location>
</feature>
<feature type="transmembrane region" description="Helical" evidence="6">
    <location>
        <begin position="84"/>
        <end position="106"/>
    </location>
</feature>
<feature type="transmembrane region" description="Helical" evidence="6">
    <location>
        <begin position="42"/>
        <end position="64"/>
    </location>
</feature>
<dbReference type="PANTHER" id="PTHR30341:SF0">
    <property type="entry name" value="NA(+)_H(+) ANTIPORTER NHAA"/>
    <property type="match status" value="1"/>
</dbReference>
<feature type="transmembrane region" description="Helical" evidence="6">
    <location>
        <begin position="145"/>
        <end position="165"/>
    </location>
</feature>
<evidence type="ECO:0000256" key="2">
    <source>
        <dbReference type="ARBA" id="ARBA00022475"/>
    </source>
</evidence>
<feature type="transmembrane region" description="Helical" evidence="6">
    <location>
        <begin position="280"/>
        <end position="304"/>
    </location>
</feature>
<keyword evidence="3 6" id="KW-0812">Transmembrane</keyword>
<feature type="transmembrane region" description="Helical" evidence="6">
    <location>
        <begin position="171"/>
        <end position="188"/>
    </location>
</feature>
<dbReference type="GO" id="GO:0005886">
    <property type="term" value="C:plasma membrane"/>
    <property type="evidence" value="ECO:0007669"/>
    <property type="project" value="UniProtKB-SubCell"/>
</dbReference>